<accession>A0ABM7Q0R8</accession>
<proteinExistence type="predicted"/>
<name>A0ABM7Q0R8_SINCY</name>
<dbReference type="InterPro" id="IPR009057">
    <property type="entry name" value="Homeodomain-like_sf"/>
</dbReference>
<evidence type="ECO:0008006" key="3">
    <source>
        <dbReference type="Google" id="ProtNLM"/>
    </source>
</evidence>
<dbReference type="Gene3D" id="1.10.357.10">
    <property type="entry name" value="Tetracycline Repressor, domain 2"/>
    <property type="match status" value="1"/>
</dbReference>
<reference evidence="1 2" key="1">
    <citation type="journal article" date="2021" name="J. Biosci. Bioeng.">
        <title>Identification and characterization of a chc gene cluster responsible for the aromatization pathway of cyclohexanecarboxylate degradation in Sinomonas cyclohexanicum ATCC 51369.</title>
        <authorList>
            <person name="Yamamoto T."/>
            <person name="Hasegawa Y."/>
            <person name="Lau P.C.K."/>
            <person name="Iwaki H."/>
        </authorList>
    </citation>
    <scope>NUCLEOTIDE SEQUENCE [LARGE SCALE GENOMIC DNA]</scope>
    <source>
        <strain evidence="1 2">ATCC 51369</strain>
    </source>
</reference>
<dbReference type="Proteomes" id="UP001319861">
    <property type="component" value="Chromosome"/>
</dbReference>
<dbReference type="RefSeq" id="WP_229230799.1">
    <property type="nucleotide sequence ID" value="NZ_AP024525.1"/>
</dbReference>
<gene>
    <name evidence="1" type="ORF">SCMU_40080</name>
</gene>
<dbReference type="EMBL" id="AP024525">
    <property type="protein sequence ID" value="BCT78166.1"/>
    <property type="molecule type" value="Genomic_DNA"/>
</dbReference>
<keyword evidence="2" id="KW-1185">Reference proteome</keyword>
<organism evidence="1 2">
    <name type="scientific">Sinomonas cyclohexanicum</name>
    <name type="common">Corynebacterium cyclohexanicum</name>
    <dbReference type="NCBI Taxonomy" id="322009"/>
    <lineage>
        <taxon>Bacteria</taxon>
        <taxon>Bacillati</taxon>
        <taxon>Actinomycetota</taxon>
        <taxon>Actinomycetes</taxon>
        <taxon>Micrococcales</taxon>
        <taxon>Micrococcaceae</taxon>
        <taxon>Sinomonas</taxon>
    </lineage>
</organism>
<protein>
    <recommendedName>
        <fullName evidence="3">Transposase</fullName>
    </recommendedName>
</protein>
<sequence length="82" mass="9010">MTYWRQKTRRKAGRPVEEILRARDERRSAVLAACVAEVKGTLGADAVTHALVAEHAGVPVQFVRWKYPSRGSLVALALPLAS</sequence>
<evidence type="ECO:0000313" key="2">
    <source>
        <dbReference type="Proteomes" id="UP001319861"/>
    </source>
</evidence>
<evidence type="ECO:0000313" key="1">
    <source>
        <dbReference type="EMBL" id="BCT78166.1"/>
    </source>
</evidence>
<dbReference type="SUPFAM" id="SSF46689">
    <property type="entry name" value="Homeodomain-like"/>
    <property type="match status" value="1"/>
</dbReference>